<reference evidence="7 8" key="1">
    <citation type="submission" date="2016-08" db="EMBL/GenBank/DDBJ databases">
        <title>A Parts List for Fungal Cellulosomes Revealed by Comparative Genomics.</title>
        <authorList>
            <consortium name="DOE Joint Genome Institute"/>
            <person name="Haitjema C.H."/>
            <person name="Gilmore S.P."/>
            <person name="Henske J.K."/>
            <person name="Solomon K.V."/>
            <person name="De Groot R."/>
            <person name="Kuo A."/>
            <person name="Mondo S.J."/>
            <person name="Salamov A.A."/>
            <person name="Labutti K."/>
            <person name="Zhao Z."/>
            <person name="Chiniquy J."/>
            <person name="Barry K."/>
            <person name="Brewer H.M."/>
            <person name="Purvine S.O."/>
            <person name="Wright A.T."/>
            <person name="Boxma B."/>
            <person name="Van Alen T."/>
            <person name="Hackstein J.H."/>
            <person name="Baker S.E."/>
            <person name="Grigoriev I.V."/>
            <person name="O'Malley M.A."/>
        </authorList>
    </citation>
    <scope>NUCLEOTIDE SEQUENCE [LARGE SCALE GENOMIC DNA]</scope>
    <source>
        <strain evidence="7 8">G1</strain>
    </source>
</reference>
<dbReference type="AlphaFoldDB" id="A0A1Y2EHB9"/>
<dbReference type="GO" id="GO:0000785">
    <property type="term" value="C:chromatin"/>
    <property type="evidence" value="ECO:0007669"/>
    <property type="project" value="TreeGrafter"/>
</dbReference>
<gene>
    <name evidence="7" type="ORF">LY90DRAFT_667276</name>
</gene>
<dbReference type="Proteomes" id="UP000193920">
    <property type="component" value="Unassembled WGS sequence"/>
</dbReference>
<organism evidence="7 8">
    <name type="scientific">Neocallimastix californiae</name>
    <dbReference type="NCBI Taxonomy" id="1754190"/>
    <lineage>
        <taxon>Eukaryota</taxon>
        <taxon>Fungi</taxon>
        <taxon>Fungi incertae sedis</taxon>
        <taxon>Chytridiomycota</taxon>
        <taxon>Chytridiomycota incertae sedis</taxon>
        <taxon>Neocallimastigomycetes</taxon>
        <taxon>Neocallimastigales</taxon>
        <taxon>Neocallimastigaceae</taxon>
        <taxon>Neocallimastix</taxon>
    </lineage>
</organism>
<evidence type="ECO:0000256" key="4">
    <source>
        <dbReference type="PROSITE-ProRule" id="PRU00452"/>
    </source>
</evidence>
<proteinExistence type="predicted"/>
<dbReference type="CDD" id="cd16650">
    <property type="entry name" value="SP-RING_PIAS-like"/>
    <property type="match status" value="1"/>
</dbReference>
<protein>
    <submittedName>
        <fullName evidence="7">Zf-MIZ-domain-containing protein</fullName>
    </submittedName>
</protein>
<dbReference type="Gene3D" id="3.30.40.10">
    <property type="entry name" value="Zinc/RING finger domain, C3HC4 (zinc finger)"/>
    <property type="match status" value="1"/>
</dbReference>
<evidence type="ECO:0000313" key="7">
    <source>
        <dbReference type="EMBL" id="ORY70837.1"/>
    </source>
</evidence>
<keyword evidence="2 4" id="KW-0863">Zinc-finger</keyword>
<keyword evidence="8" id="KW-1185">Reference proteome</keyword>
<evidence type="ECO:0000256" key="2">
    <source>
        <dbReference type="ARBA" id="ARBA00022771"/>
    </source>
</evidence>
<name>A0A1Y2EHB9_9FUNG</name>
<dbReference type="EMBL" id="MCOG01000041">
    <property type="protein sequence ID" value="ORY70837.1"/>
    <property type="molecule type" value="Genomic_DNA"/>
</dbReference>
<evidence type="ECO:0000259" key="6">
    <source>
        <dbReference type="PROSITE" id="PS51044"/>
    </source>
</evidence>
<dbReference type="PANTHER" id="PTHR10782">
    <property type="entry name" value="ZINC FINGER MIZ DOMAIN-CONTAINING PROTEIN"/>
    <property type="match status" value="1"/>
</dbReference>
<dbReference type="OrthoDB" id="28127at2759"/>
<feature type="coiled-coil region" evidence="5">
    <location>
        <begin position="384"/>
        <end position="411"/>
    </location>
</feature>
<dbReference type="InterPro" id="IPR004181">
    <property type="entry name" value="Znf_MIZ"/>
</dbReference>
<dbReference type="GO" id="GO:0016925">
    <property type="term" value="P:protein sumoylation"/>
    <property type="evidence" value="ECO:0007669"/>
    <property type="project" value="TreeGrafter"/>
</dbReference>
<feature type="domain" description="SP-RING-type" evidence="6">
    <location>
        <begin position="33"/>
        <end position="114"/>
    </location>
</feature>
<dbReference type="InterPro" id="IPR013083">
    <property type="entry name" value="Znf_RING/FYVE/PHD"/>
</dbReference>
<keyword evidence="3" id="KW-0862">Zinc</keyword>
<evidence type="ECO:0000256" key="3">
    <source>
        <dbReference type="ARBA" id="ARBA00022833"/>
    </source>
</evidence>
<evidence type="ECO:0000313" key="8">
    <source>
        <dbReference type="Proteomes" id="UP000193920"/>
    </source>
</evidence>
<comment type="caution">
    <text evidence="7">The sequence shown here is derived from an EMBL/GenBank/DDBJ whole genome shotgun (WGS) entry which is preliminary data.</text>
</comment>
<accession>A0A1Y2EHB9</accession>
<keyword evidence="5" id="KW-0175">Coiled coil</keyword>
<dbReference type="GO" id="GO:0008270">
    <property type="term" value="F:zinc ion binding"/>
    <property type="evidence" value="ECO:0007669"/>
    <property type="project" value="UniProtKB-KW"/>
</dbReference>
<dbReference type="GO" id="GO:0061665">
    <property type="term" value="F:SUMO ligase activity"/>
    <property type="evidence" value="ECO:0007669"/>
    <property type="project" value="TreeGrafter"/>
</dbReference>
<evidence type="ECO:0000256" key="5">
    <source>
        <dbReference type="SAM" id="Coils"/>
    </source>
</evidence>
<evidence type="ECO:0000256" key="1">
    <source>
        <dbReference type="ARBA" id="ARBA00022723"/>
    </source>
</evidence>
<dbReference type="STRING" id="1754190.A0A1Y2EHB9"/>
<sequence length="464" mass="54589">MEEKIEKAIKKLKKQRFLSKNRVIDELFKDTNNNSGILETSCVLSLKCPVSRTRIKTPIRFHHCKHAQCFDANSFFQLTLSSVIKKCPICNLQANYNSLIVDGLFYEILKNTSNLDEQVVLYSNGNWEVKDENDNDNRYITSYNNKTYNYKIDDDNYYSIDNFNSSRNENVSNNKNKYNVVYNYRIIDDNTYYLESERKNSKLPDISFSSYSSKKIDDNDYLENTKKIFLDDLSCLNHEKEETSFQNEEINNINEQLNENITINDQINIKNNSNDNNNVENDGINENVEDHYSLESCYKNDINNINEKVKTIQEITDSIQKILNISINEPETVEEIKDKEEQNILNNTIDKDEIKINMNKDDYNIENNSNIIINNDDILKSSSSEEFKKKFNSIERDIENSRKKKESLLERSKYISTKYIQEQPKKIISTTVRTSGKKPTIIQLKKEKIHDHEKSKLVYYYKIV</sequence>
<dbReference type="PANTHER" id="PTHR10782:SF4">
    <property type="entry name" value="TONALLI, ISOFORM E"/>
    <property type="match status" value="1"/>
</dbReference>
<keyword evidence="1" id="KW-0479">Metal-binding</keyword>
<dbReference type="PROSITE" id="PS51044">
    <property type="entry name" value="ZF_SP_RING"/>
    <property type="match status" value="1"/>
</dbReference>
<dbReference type="Pfam" id="PF02891">
    <property type="entry name" value="zf-MIZ"/>
    <property type="match status" value="1"/>
</dbReference>